<evidence type="ECO:0000313" key="2">
    <source>
        <dbReference type="Proteomes" id="UP000481421"/>
    </source>
</evidence>
<dbReference type="EMBL" id="JAAIKE010000002">
    <property type="protein sequence ID" value="NEX46483.1"/>
    <property type="molecule type" value="Genomic_DNA"/>
</dbReference>
<gene>
    <name evidence="1" type="ORF">G3572_09705</name>
</gene>
<accession>A0A6B3RMS3</accession>
<evidence type="ECO:0000313" key="1">
    <source>
        <dbReference type="EMBL" id="NEX46483.1"/>
    </source>
</evidence>
<dbReference type="AlphaFoldDB" id="A0A6B3RMS3"/>
<dbReference type="Proteomes" id="UP000481421">
    <property type="component" value="Unassembled WGS sequence"/>
</dbReference>
<name>A0A6B3RMS3_9RHOB</name>
<organism evidence="1 2">
    <name type="scientific">Pseudotabrizicola algicola</name>
    <dbReference type="NCBI Taxonomy" id="2709381"/>
    <lineage>
        <taxon>Bacteria</taxon>
        <taxon>Pseudomonadati</taxon>
        <taxon>Pseudomonadota</taxon>
        <taxon>Alphaproteobacteria</taxon>
        <taxon>Rhodobacterales</taxon>
        <taxon>Paracoccaceae</taxon>
        <taxon>Pseudotabrizicola</taxon>
    </lineage>
</organism>
<protein>
    <submittedName>
        <fullName evidence="1">Uncharacterized protein</fullName>
    </submittedName>
</protein>
<comment type="caution">
    <text evidence="1">The sequence shown here is derived from an EMBL/GenBank/DDBJ whole genome shotgun (WGS) entry which is preliminary data.</text>
</comment>
<reference evidence="1 2" key="1">
    <citation type="submission" date="2020-02" db="EMBL/GenBank/DDBJ databases">
        <title>Rhodobacter algicola sp. nov., isolated from microalga culture.</title>
        <authorList>
            <person name="Park C.-Y."/>
        </authorList>
    </citation>
    <scope>NUCLEOTIDE SEQUENCE [LARGE SCALE GENOMIC DNA]</scope>
    <source>
        <strain evidence="1 2">ETT8</strain>
    </source>
</reference>
<proteinExistence type="predicted"/>
<sequence>MPLKALEQIVPIVTEQFPASAVVVTNHQFSEALLPVSSKVGIFPTALETRRPLRRRSAKSVREEDELAALDQRVGRADPYDEDDRLDDPFEAIGSLAHAVRLDDS</sequence>
<keyword evidence="2" id="KW-1185">Reference proteome</keyword>